<dbReference type="RefSeq" id="WP_092058746.1">
    <property type="nucleotide sequence ID" value="NZ_FOJJ01000041.1"/>
</dbReference>
<evidence type="ECO:0000313" key="4">
    <source>
        <dbReference type="EMBL" id="TRO79689.1"/>
    </source>
</evidence>
<comment type="caution">
    <text evidence="4">The sequence shown here is derived from an EMBL/GenBank/DDBJ whole genome shotgun (WGS) entry which is preliminary data.</text>
</comment>
<dbReference type="PANTHER" id="PTHR23150:SF19">
    <property type="entry name" value="FORMYLGLYCINE-GENERATING ENZYME"/>
    <property type="match status" value="1"/>
</dbReference>
<dbReference type="GO" id="GO:0030288">
    <property type="term" value="C:outer membrane-bounded periplasmic space"/>
    <property type="evidence" value="ECO:0007669"/>
    <property type="project" value="InterPro"/>
</dbReference>
<organism evidence="4 5">
    <name type="scientific">Trichloromonas acetexigens</name>
    <dbReference type="NCBI Taxonomy" id="38815"/>
    <lineage>
        <taxon>Bacteria</taxon>
        <taxon>Pseudomonadati</taxon>
        <taxon>Thermodesulfobacteriota</taxon>
        <taxon>Desulfuromonadia</taxon>
        <taxon>Desulfuromonadales</taxon>
        <taxon>Trichloromonadaceae</taxon>
        <taxon>Trichloromonas</taxon>
    </lineage>
</organism>
<reference evidence="4 5" key="1">
    <citation type="submission" date="2019-07" db="EMBL/GenBank/DDBJ databases">
        <title>Insights of Desulfuromonas acetexigens electromicrobiology.</title>
        <authorList>
            <person name="Katuri K."/>
            <person name="Sapireddy V."/>
            <person name="Shaw D.R."/>
            <person name="Saikaly P."/>
        </authorList>
    </citation>
    <scope>NUCLEOTIDE SEQUENCE [LARGE SCALE GENOMIC DNA]</scope>
    <source>
        <strain evidence="4 5">2873</strain>
    </source>
</reference>
<keyword evidence="2" id="KW-0732">Signal</keyword>
<dbReference type="Pfam" id="PF03781">
    <property type="entry name" value="FGE-sulfatase"/>
    <property type="match status" value="1"/>
</dbReference>
<dbReference type="Gene3D" id="3.90.1580.10">
    <property type="entry name" value="paralog of FGE (formylglycine-generating enzyme)"/>
    <property type="match status" value="1"/>
</dbReference>
<feature type="domain" description="Sulfatase-modifying factor enzyme-like" evidence="3">
    <location>
        <begin position="206"/>
        <end position="461"/>
    </location>
</feature>
<accession>A0A550J8X3</accession>
<dbReference type="InterPro" id="IPR051043">
    <property type="entry name" value="Sulfatase_Mod_Factor_Kinase"/>
</dbReference>
<dbReference type="InterPro" id="IPR005532">
    <property type="entry name" value="SUMF_dom"/>
</dbReference>
<feature type="signal peptide" evidence="2">
    <location>
        <begin position="1"/>
        <end position="24"/>
    </location>
</feature>
<keyword evidence="5" id="KW-1185">Reference proteome</keyword>
<dbReference type="InterPro" id="IPR042095">
    <property type="entry name" value="SUMF_sf"/>
</dbReference>
<dbReference type="EMBL" id="VJVV01000009">
    <property type="protein sequence ID" value="TRO79689.1"/>
    <property type="molecule type" value="Genomic_DNA"/>
</dbReference>
<gene>
    <name evidence="4" type="ORF">FL622_12315</name>
</gene>
<dbReference type="Gene3D" id="3.40.50.10610">
    <property type="entry name" value="ABC-type transport auxiliary lipoprotein component"/>
    <property type="match status" value="1"/>
</dbReference>
<feature type="region of interest" description="Disordered" evidence="1">
    <location>
        <begin position="413"/>
        <end position="456"/>
    </location>
</feature>
<dbReference type="SUPFAM" id="SSF56436">
    <property type="entry name" value="C-type lectin-like"/>
    <property type="match status" value="1"/>
</dbReference>
<evidence type="ECO:0000256" key="2">
    <source>
        <dbReference type="SAM" id="SignalP"/>
    </source>
</evidence>
<sequence>MLKRFVYLGILLLGLLVQPPVTTAGDCDAKMPVAVVEFDVMGELGIPDAGAIIAEWMISALGRTRAFDLKERVLLKKVLEEQQLAASGLLDDQAAAEIGKIYGVSGVVSGGVLRWGKTLSVTARLIDTTTGTILRTSDIKVENPDQIPGRMDELARALVIEEESVKPPSAPEPVAASPVATGDVVTGEVPKQAQMGQVWKDETRGHEFVWIEGGCFTMGQSEQEKARVIREEGEALYRKNYADEAPPHKVCVDGFWMGRFEVTNAQFKNFKTDHDSGSYKGLSMNGAALPVVNVSWQQARDYADWLTQQQGGERKFRLPTEAEWEFACRAGTSWERFWGDESDQSCKFANVYDRVAQKSDPCPWQKHDCDDEFVATAPVGNYFPNPFGLYDMLGNVWEWTVDGYSPDAYKSHARSNPLHTEGETKVRRGGSWADSPGSVRCGNRGKRSPDRESNQVGFRLVME</sequence>
<dbReference type="InterPro" id="IPR005534">
    <property type="entry name" value="Curli_assmbl/transp-comp_CsgG"/>
</dbReference>
<evidence type="ECO:0000313" key="5">
    <source>
        <dbReference type="Proteomes" id="UP000317155"/>
    </source>
</evidence>
<dbReference type="PANTHER" id="PTHR23150">
    <property type="entry name" value="SULFATASE MODIFYING FACTOR 1, 2"/>
    <property type="match status" value="1"/>
</dbReference>
<dbReference type="InterPro" id="IPR016187">
    <property type="entry name" value="CTDL_fold"/>
</dbReference>
<dbReference type="GO" id="GO:0120147">
    <property type="term" value="F:formylglycine-generating oxidase activity"/>
    <property type="evidence" value="ECO:0007669"/>
    <property type="project" value="TreeGrafter"/>
</dbReference>
<feature type="chain" id="PRO_5021732635" evidence="2">
    <location>
        <begin position="25"/>
        <end position="463"/>
    </location>
</feature>
<evidence type="ECO:0000259" key="3">
    <source>
        <dbReference type="Pfam" id="PF03781"/>
    </source>
</evidence>
<protein>
    <submittedName>
        <fullName evidence="4">Formylglycine-generating enzyme family protein</fullName>
    </submittedName>
</protein>
<dbReference type="Proteomes" id="UP000317155">
    <property type="component" value="Unassembled WGS sequence"/>
</dbReference>
<dbReference type="OrthoDB" id="9768004at2"/>
<proteinExistence type="predicted"/>
<dbReference type="Pfam" id="PF03783">
    <property type="entry name" value="CsgG"/>
    <property type="match status" value="1"/>
</dbReference>
<evidence type="ECO:0000256" key="1">
    <source>
        <dbReference type="SAM" id="MobiDB-lite"/>
    </source>
</evidence>
<dbReference type="AlphaFoldDB" id="A0A550J8X3"/>
<name>A0A550J8X3_9BACT</name>